<dbReference type="Pfam" id="PF08868">
    <property type="entry name" value="YugN"/>
    <property type="match status" value="1"/>
</dbReference>
<dbReference type="EMBL" id="SNZG01000022">
    <property type="protein sequence ID" value="TDR36932.1"/>
    <property type="molecule type" value="Genomic_DNA"/>
</dbReference>
<dbReference type="Proteomes" id="UP000294641">
    <property type="component" value="Unassembled WGS sequence"/>
</dbReference>
<comment type="caution">
    <text evidence="1">The sequence shown here is derived from an EMBL/GenBank/DDBJ whole genome shotgun (WGS) entry which is preliminary data.</text>
</comment>
<dbReference type="Proteomes" id="UP000254330">
    <property type="component" value="Unassembled WGS sequence"/>
</dbReference>
<dbReference type="Gene3D" id="3.30.310.100">
    <property type="entry name" value="YugN-like"/>
    <property type="match status" value="1"/>
</dbReference>
<evidence type="ECO:0000313" key="4">
    <source>
        <dbReference type="Proteomes" id="UP000294641"/>
    </source>
</evidence>
<evidence type="ECO:0000313" key="2">
    <source>
        <dbReference type="EMBL" id="TDR36932.1"/>
    </source>
</evidence>
<organism evidence="1 3">
    <name type="scientific">Kurthia zopfii</name>
    <dbReference type="NCBI Taxonomy" id="1650"/>
    <lineage>
        <taxon>Bacteria</taxon>
        <taxon>Bacillati</taxon>
        <taxon>Bacillota</taxon>
        <taxon>Bacilli</taxon>
        <taxon>Bacillales</taxon>
        <taxon>Caryophanaceae</taxon>
        <taxon>Kurthia</taxon>
    </lineage>
</organism>
<accession>A0A2U3ABW3</accession>
<proteinExistence type="predicted"/>
<dbReference type="InterPro" id="IPR036491">
    <property type="entry name" value="YugN-like_sf"/>
</dbReference>
<reference evidence="2 4" key="2">
    <citation type="submission" date="2019-03" db="EMBL/GenBank/DDBJ databases">
        <title>Genomic Encyclopedia of Type Strains, Phase IV (KMG-IV): sequencing the most valuable type-strain genomes for metagenomic binning, comparative biology and taxonomic classification.</title>
        <authorList>
            <person name="Goeker M."/>
        </authorList>
    </citation>
    <scope>NUCLEOTIDE SEQUENCE [LARGE SCALE GENOMIC DNA]</scope>
    <source>
        <strain evidence="2 4">DSM 20580</strain>
    </source>
</reference>
<dbReference type="RefSeq" id="WP_109349930.1">
    <property type="nucleotide sequence ID" value="NZ_BJUE01000024.1"/>
</dbReference>
<dbReference type="EMBL" id="UGNP01000001">
    <property type="protein sequence ID" value="STX08975.1"/>
    <property type="molecule type" value="Genomic_DNA"/>
</dbReference>
<gene>
    <name evidence="2" type="ORF">DFR61_12216</name>
    <name evidence="1" type="ORF">NCTC10597_00644</name>
</gene>
<dbReference type="AlphaFoldDB" id="A0A2U3ABW3"/>
<reference evidence="1 3" key="1">
    <citation type="submission" date="2018-06" db="EMBL/GenBank/DDBJ databases">
        <authorList>
            <consortium name="Pathogen Informatics"/>
            <person name="Doyle S."/>
        </authorList>
    </citation>
    <scope>NUCLEOTIDE SEQUENCE [LARGE SCALE GENOMIC DNA]</scope>
    <source>
        <strain evidence="1 3">NCTC10597</strain>
    </source>
</reference>
<evidence type="ECO:0000313" key="1">
    <source>
        <dbReference type="EMBL" id="STX08975.1"/>
    </source>
</evidence>
<evidence type="ECO:0000313" key="3">
    <source>
        <dbReference type="Proteomes" id="UP000254330"/>
    </source>
</evidence>
<protein>
    <submittedName>
        <fullName evidence="1">YugN-like family</fullName>
    </submittedName>
    <submittedName>
        <fullName evidence="2">YugN-like protein</fullName>
    </submittedName>
</protein>
<dbReference type="SUPFAM" id="SSF160755">
    <property type="entry name" value="YugN-like"/>
    <property type="match status" value="1"/>
</dbReference>
<dbReference type="OrthoDB" id="2679642at2"/>
<name>A0A2U3ABW3_9BACL</name>
<keyword evidence="4" id="KW-1185">Reference proteome</keyword>
<dbReference type="InterPro" id="IPR014967">
    <property type="entry name" value="Uncharacterised_YugN-like"/>
</dbReference>
<sequence>MYFENTGIEDQKVDIVVADDLMRSYGLIRAAGWDFERVTWDRKFVVADGTYYLRVFAVATEGDIGANDAVVKLLKPVLAKHYFPHGLEYSDAEIWPTQLVDRCKTILDSIHLDLNTFAIKA</sequence>